<dbReference type="RefSeq" id="WP_345531027.1">
    <property type="nucleotide sequence ID" value="NZ_BAABLD010000002.1"/>
</dbReference>
<dbReference type="Pfam" id="PF09723">
    <property type="entry name" value="Zn_ribbon_8"/>
    <property type="match status" value="1"/>
</dbReference>
<evidence type="ECO:0000313" key="3">
    <source>
        <dbReference type="EMBL" id="GAA5158332.1"/>
    </source>
</evidence>
<feature type="region of interest" description="Disordered" evidence="1">
    <location>
        <begin position="70"/>
        <end position="107"/>
    </location>
</feature>
<evidence type="ECO:0000313" key="4">
    <source>
        <dbReference type="Proteomes" id="UP001500547"/>
    </source>
</evidence>
<dbReference type="InterPro" id="IPR013429">
    <property type="entry name" value="Regulatory_FmdB_Zinc_ribbon"/>
</dbReference>
<dbReference type="EMBL" id="BAABLD010000002">
    <property type="protein sequence ID" value="GAA5158332.1"/>
    <property type="molecule type" value="Genomic_DNA"/>
</dbReference>
<proteinExistence type="predicted"/>
<feature type="domain" description="Putative regulatory protein FmdB zinc ribbon" evidence="2">
    <location>
        <begin position="1"/>
        <end position="41"/>
    </location>
</feature>
<gene>
    <name evidence="3" type="ORF">GCM10025770_02690</name>
</gene>
<evidence type="ECO:0000256" key="1">
    <source>
        <dbReference type="SAM" id="MobiDB-lite"/>
    </source>
</evidence>
<sequence>MPLYDFECPHCGSFELMRSIATRDESAHCPHCGAQASRLVGVPSYALMDAGARTAHATNERARHEPRLASQHVHGPNCGCGKPSRSTVRTPEGAKTFPSKRPWMISH</sequence>
<keyword evidence="4" id="KW-1185">Reference proteome</keyword>
<reference evidence="4" key="1">
    <citation type="journal article" date="2019" name="Int. J. Syst. Evol. Microbiol.">
        <title>The Global Catalogue of Microorganisms (GCM) 10K type strain sequencing project: providing services to taxonomists for standard genome sequencing and annotation.</title>
        <authorList>
            <consortium name="The Broad Institute Genomics Platform"/>
            <consortium name="The Broad Institute Genome Sequencing Center for Infectious Disease"/>
            <person name="Wu L."/>
            <person name="Ma J."/>
        </authorList>
    </citation>
    <scope>NUCLEOTIDE SEQUENCE [LARGE SCALE GENOMIC DNA]</scope>
    <source>
        <strain evidence="4">JCM 18715</strain>
    </source>
</reference>
<name>A0ABP9Q8T0_9RHOO</name>
<dbReference type="Proteomes" id="UP001500547">
    <property type="component" value="Unassembled WGS sequence"/>
</dbReference>
<dbReference type="NCBIfam" id="TIGR02605">
    <property type="entry name" value="CxxC_CxxC_SSSS"/>
    <property type="match status" value="1"/>
</dbReference>
<comment type="caution">
    <text evidence="3">The sequence shown here is derived from an EMBL/GenBank/DDBJ whole genome shotgun (WGS) entry which is preliminary data.</text>
</comment>
<organism evidence="3 4">
    <name type="scientific">Viridibacterium curvum</name>
    <dbReference type="NCBI Taxonomy" id="1101404"/>
    <lineage>
        <taxon>Bacteria</taxon>
        <taxon>Pseudomonadati</taxon>
        <taxon>Pseudomonadota</taxon>
        <taxon>Betaproteobacteria</taxon>
        <taxon>Rhodocyclales</taxon>
        <taxon>Rhodocyclaceae</taxon>
        <taxon>Viridibacterium</taxon>
    </lineage>
</organism>
<accession>A0ABP9Q8T0</accession>
<evidence type="ECO:0000259" key="2">
    <source>
        <dbReference type="SMART" id="SM00834"/>
    </source>
</evidence>
<protein>
    <submittedName>
        <fullName evidence="3">Zinc ribbon domain-containing protein</fullName>
    </submittedName>
</protein>
<dbReference type="SMART" id="SM00834">
    <property type="entry name" value="CxxC_CXXC_SSSS"/>
    <property type="match status" value="1"/>
</dbReference>